<proteinExistence type="predicted"/>
<keyword evidence="2" id="KW-1185">Reference proteome</keyword>
<name>A0A9K3GFM6_9EUKA</name>
<sequence>MFSLSPSGGAPPSSTPAPTPIPLVPWYYDCRRVPNDTVDTVKGGVQHKQLVPIGHNEALFTYGLTDKEDRRRCTQHWCIMSLSQDGSLSSLPIDAPPGSSGIVNMQIVRVADSVIAYGGYIQPQQFGLSHNVPSHAMFTYSIDTREWAEVVCEGEVPQPRLAPLVFPFKNSLVLMGGYMYPKEGERGTEPRKDMWQWCGERERGAWTRIGEMPPGLKASGLVGVETQDALLFCNYQVDGTVTYKYTPHNQHWEGPLPLRHLSNGEMVEGQKMYEPYRFCALSDKKLLYMSKDRYKSNLRLWLYNTVAGECVQCEGVPGLVAGSTATCLINPTTLLILGDDKLNGRYRCKDTSWLVELD</sequence>
<evidence type="ECO:0000313" key="2">
    <source>
        <dbReference type="Proteomes" id="UP000265618"/>
    </source>
</evidence>
<comment type="caution">
    <text evidence="1">The sequence shown here is derived from an EMBL/GenBank/DDBJ whole genome shotgun (WGS) entry which is preliminary data.</text>
</comment>
<dbReference type="Gene3D" id="2.120.10.80">
    <property type="entry name" value="Kelch-type beta propeller"/>
    <property type="match status" value="1"/>
</dbReference>
<organism evidence="1 2">
    <name type="scientific">Kipferlia bialata</name>
    <dbReference type="NCBI Taxonomy" id="797122"/>
    <lineage>
        <taxon>Eukaryota</taxon>
        <taxon>Metamonada</taxon>
        <taxon>Carpediemonas-like organisms</taxon>
        <taxon>Kipferlia</taxon>
    </lineage>
</organism>
<accession>A0A9K3GFM6</accession>
<dbReference type="Proteomes" id="UP000265618">
    <property type="component" value="Unassembled WGS sequence"/>
</dbReference>
<dbReference type="InterPro" id="IPR015915">
    <property type="entry name" value="Kelch-typ_b-propeller"/>
</dbReference>
<reference evidence="1 2" key="1">
    <citation type="journal article" date="2018" name="PLoS ONE">
        <title>The draft genome of Kipferlia bialata reveals reductive genome evolution in fornicate parasites.</title>
        <authorList>
            <person name="Tanifuji G."/>
            <person name="Takabayashi S."/>
            <person name="Kume K."/>
            <person name="Takagi M."/>
            <person name="Nakayama T."/>
            <person name="Kamikawa R."/>
            <person name="Inagaki Y."/>
            <person name="Hashimoto T."/>
        </authorList>
    </citation>
    <scope>NUCLEOTIDE SEQUENCE [LARGE SCALE GENOMIC DNA]</scope>
    <source>
        <strain evidence="1">NY0173</strain>
    </source>
</reference>
<dbReference type="OrthoDB" id="9973021at2759"/>
<dbReference type="EMBL" id="BDIP01000232">
    <property type="protein sequence ID" value="GIQ80745.1"/>
    <property type="molecule type" value="Genomic_DNA"/>
</dbReference>
<dbReference type="SUPFAM" id="SSF117281">
    <property type="entry name" value="Kelch motif"/>
    <property type="match status" value="1"/>
</dbReference>
<gene>
    <name evidence="1" type="ORF">KIPB_001587</name>
</gene>
<protein>
    <submittedName>
        <fullName evidence="1">Uncharacterized protein</fullName>
    </submittedName>
</protein>
<dbReference type="AlphaFoldDB" id="A0A9K3GFM6"/>
<evidence type="ECO:0000313" key="1">
    <source>
        <dbReference type="EMBL" id="GIQ80745.1"/>
    </source>
</evidence>